<dbReference type="InterPro" id="IPR000014">
    <property type="entry name" value="PAS"/>
</dbReference>
<reference evidence="4" key="1">
    <citation type="journal article" date="2019" name="Int. J. Syst. Evol. Microbiol.">
        <title>The Global Catalogue of Microorganisms (GCM) 10K type strain sequencing project: providing services to taxonomists for standard genome sequencing and annotation.</title>
        <authorList>
            <consortium name="The Broad Institute Genomics Platform"/>
            <consortium name="The Broad Institute Genome Sequencing Center for Infectious Disease"/>
            <person name="Wu L."/>
            <person name="Ma J."/>
        </authorList>
    </citation>
    <scope>NUCLEOTIDE SEQUENCE [LARGE SCALE GENOMIC DNA]</scope>
    <source>
        <strain evidence="4">KACC 12597</strain>
    </source>
</reference>
<name>A0ABW4Y779_9GAMM</name>
<dbReference type="PROSITE" id="PS50887">
    <property type="entry name" value="GGDEF"/>
    <property type="match status" value="1"/>
</dbReference>
<dbReference type="SUPFAM" id="SSF141868">
    <property type="entry name" value="EAL domain-like"/>
    <property type="match status" value="1"/>
</dbReference>
<accession>A0ABW4Y779</accession>
<dbReference type="PANTHER" id="PTHR33121:SF23">
    <property type="entry name" value="CYCLIC DI-GMP PHOSPHODIESTERASE PDEB"/>
    <property type="match status" value="1"/>
</dbReference>
<dbReference type="InterPro" id="IPR001633">
    <property type="entry name" value="EAL_dom"/>
</dbReference>
<dbReference type="Pfam" id="PF00563">
    <property type="entry name" value="EAL"/>
    <property type="match status" value="1"/>
</dbReference>
<comment type="caution">
    <text evidence="3">The sequence shown here is derived from an EMBL/GenBank/DDBJ whole genome shotgun (WGS) entry which is preliminary data.</text>
</comment>
<dbReference type="InterPro" id="IPR035965">
    <property type="entry name" value="PAS-like_dom_sf"/>
</dbReference>
<dbReference type="InterPro" id="IPR043128">
    <property type="entry name" value="Rev_trsase/Diguanyl_cyclase"/>
</dbReference>
<organism evidence="3 4">
    <name type="scientific">Thiorhodococcus fuscus</name>
    <dbReference type="NCBI Taxonomy" id="527200"/>
    <lineage>
        <taxon>Bacteria</taxon>
        <taxon>Pseudomonadati</taxon>
        <taxon>Pseudomonadota</taxon>
        <taxon>Gammaproteobacteria</taxon>
        <taxon>Chromatiales</taxon>
        <taxon>Chromatiaceae</taxon>
        <taxon>Thiorhodococcus</taxon>
    </lineage>
</organism>
<dbReference type="Proteomes" id="UP001597337">
    <property type="component" value="Unassembled WGS sequence"/>
</dbReference>
<keyword evidence="4" id="KW-1185">Reference proteome</keyword>
<protein>
    <submittedName>
        <fullName evidence="3">EAL domain-containing protein</fullName>
    </submittedName>
</protein>
<evidence type="ECO:0000259" key="2">
    <source>
        <dbReference type="PROSITE" id="PS50887"/>
    </source>
</evidence>
<dbReference type="InterPro" id="IPR035919">
    <property type="entry name" value="EAL_sf"/>
</dbReference>
<proteinExistence type="predicted"/>
<dbReference type="SUPFAM" id="SSF55785">
    <property type="entry name" value="PYP-like sensor domain (PAS domain)"/>
    <property type="match status" value="1"/>
</dbReference>
<dbReference type="Gene3D" id="3.30.70.270">
    <property type="match status" value="1"/>
</dbReference>
<dbReference type="Gene3D" id="3.30.450.20">
    <property type="entry name" value="PAS domain"/>
    <property type="match status" value="1"/>
</dbReference>
<dbReference type="SMART" id="SM00052">
    <property type="entry name" value="EAL"/>
    <property type="match status" value="1"/>
</dbReference>
<feature type="domain" description="GGDEF" evidence="2">
    <location>
        <begin position="297"/>
        <end position="430"/>
    </location>
</feature>
<sequence length="695" mass="76658">MSPHTQTANLLLITTETSESERLLGGLREEGLASKSVSIPNADRLAETIAQRGCDIIICFASDRDLDLDAVLTAYRKLSADVPFILVTDGDTDAGLTIKARRAGVRDLVESGDSERLKLAVARERSDLFRRREADTLNGRMKDCEQRALEIIEVTSAGVAFIQDGLHVETNPAYLSLFGFETKDDVLATPFLDLVEPDAQKRVRDILRGNNSQTTSTPIELDLVCHRTDGSPFGAHLLAAPSEFDAEPCLRLILQTNAPAPTSNANTQAQGTGNELGLIRFLAEIEAHIGNERLVDRDFAIFYIRIKNSADLLRDLGLTHALELFEEFGKALEEVVAGTGFLARLGDDGFGLIVDDLGAFEAKSLAERITSQARLPGQRRATNDASADCEIGYFLVSDRAAAAEDIVNAAHRLCIGHDFTERDHVPGQPPPTSLAARVKQEVEDEDGDVSIARKIEYALHNDQLKLVYQPIISLMGDNQENYSVLVRLLDEEENLLEAKDFIGPAIRSGLIEEVDKWTIRSSIRVIGEQRKAGHNLSLFVNLSEDTFRNPSIVLWICDCLREFDVRGNWLTFQFQEELVVGNLASLSKLVETLKKIKCRVAINRFGVSERPELILQGLSLDFVLLKPSFAQGLADDADKQQRLLQLATLAKEFNVKSIVTGVEDARALTVLWTAGVDYVQGNFLQRPSPTLEVQA</sequence>
<evidence type="ECO:0000259" key="1">
    <source>
        <dbReference type="PROSITE" id="PS50883"/>
    </source>
</evidence>
<dbReference type="RefSeq" id="WP_386023212.1">
    <property type="nucleotide sequence ID" value="NZ_JBHUHX010000007.1"/>
</dbReference>
<dbReference type="InterPro" id="IPR029787">
    <property type="entry name" value="Nucleotide_cyclase"/>
</dbReference>
<evidence type="ECO:0000313" key="3">
    <source>
        <dbReference type="EMBL" id="MFD2110876.1"/>
    </source>
</evidence>
<gene>
    <name evidence="3" type="ORF">ACFSJC_03365</name>
</gene>
<feature type="domain" description="EAL" evidence="1">
    <location>
        <begin position="448"/>
        <end position="695"/>
    </location>
</feature>
<dbReference type="InterPro" id="IPR000160">
    <property type="entry name" value="GGDEF_dom"/>
</dbReference>
<dbReference type="Gene3D" id="3.20.20.450">
    <property type="entry name" value="EAL domain"/>
    <property type="match status" value="1"/>
</dbReference>
<dbReference type="EMBL" id="JBHUHX010000007">
    <property type="protein sequence ID" value="MFD2110876.1"/>
    <property type="molecule type" value="Genomic_DNA"/>
</dbReference>
<dbReference type="SUPFAM" id="SSF55073">
    <property type="entry name" value="Nucleotide cyclase"/>
    <property type="match status" value="1"/>
</dbReference>
<dbReference type="InterPro" id="IPR050706">
    <property type="entry name" value="Cyclic-di-GMP_PDE-like"/>
</dbReference>
<dbReference type="Pfam" id="PF00990">
    <property type="entry name" value="GGDEF"/>
    <property type="match status" value="1"/>
</dbReference>
<dbReference type="CDD" id="cd01948">
    <property type="entry name" value="EAL"/>
    <property type="match status" value="1"/>
</dbReference>
<evidence type="ECO:0000313" key="4">
    <source>
        <dbReference type="Proteomes" id="UP001597337"/>
    </source>
</evidence>
<dbReference type="PANTHER" id="PTHR33121">
    <property type="entry name" value="CYCLIC DI-GMP PHOSPHODIESTERASE PDEF"/>
    <property type="match status" value="1"/>
</dbReference>
<dbReference type="Pfam" id="PF13426">
    <property type="entry name" value="PAS_9"/>
    <property type="match status" value="1"/>
</dbReference>
<dbReference type="PROSITE" id="PS50883">
    <property type="entry name" value="EAL"/>
    <property type="match status" value="1"/>
</dbReference>